<reference evidence="3 4" key="1">
    <citation type="submission" date="2016-04" db="EMBL/GenBank/DDBJ databases">
        <title>Identification of putative biosynthetic pathways for the production of bioactive secondary metabolites by the marine actinomycete Kocuria kristinae RUTW2-3.</title>
        <authorList>
            <person name="Waterworth S.C."/>
            <person name="Walmsley T.A."/>
            <person name="Matongo T."/>
            <person name="Davies-Coleman M.T."/>
            <person name="Dorrington R.A."/>
        </authorList>
    </citation>
    <scope>NUCLEOTIDE SEQUENCE [LARGE SCALE GENOMIC DNA]</scope>
    <source>
        <strain evidence="3 4">RUTW4-5</strain>
    </source>
</reference>
<dbReference type="SMART" id="SM01002">
    <property type="entry name" value="AlaDh_PNT_C"/>
    <property type="match status" value="1"/>
</dbReference>
<dbReference type="Proteomes" id="UP000092021">
    <property type="component" value="Unassembled WGS sequence"/>
</dbReference>
<evidence type="ECO:0000259" key="2">
    <source>
        <dbReference type="SMART" id="SM01002"/>
    </source>
</evidence>
<name>A0A657IX77_9MICC</name>
<dbReference type="Pfam" id="PF01262">
    <property type="entry name" value="AlaDh_PNT_C"/>
    <property type="match status" value="1"/>
</dbReference>
<dbReference type="GO" id="GO:0006524">
    <property type="term" value="P:alanine catabolic process"/>
    <property type="evidence" value="ECO:0007669"/>
    <property type="project" value="TreeGrafter"/>
</dbReference>
<dbReference type="Gene3D" id="3.40.50.720">
    <property type="entry name" value="NAD(P)-binding Rossmann-like Domain"/>
    <property type="match status" value="2"/>
</dbReference>
<feature type="compositionally biased region" description="Basic residues" evidence="1">
    <location>
        <begin position="38"/>
        <end position="50"/>
    </location>
</feature>
<dbReference type="InterPro" id="IPR007698">
    <property type="entry name" value="AlaDH/PNT_NAD(H)-bd"/>
</dbReference>
<dbReference type="AlphaFoldDB" id="A0A657IX77"/>
<dbReference type="PANTHER" id="PTHR42795:SF1">
    <property type="entry name" value="ALANINE DEHYDROGENASE"/>
    <property type="match status" value="1"/>
</dbReference>
<proteinExistence type="predicted"/>
<protein>
    <recommendedName>
        <fullName evidence="2">Alanine dehydrogenase/pyridine nucleotide transhydrogenase NAD(H)-binding domain-containing protein</fullName>
    </recommendedName>
</protein>
<comment type="caution">
    <text evidence="3">The sequence shown here is derived from an EMBL/GenBank/DDBJ whole genome shotgun (WGS) entry which is preliminary data.</text>
</comment>
<dbReference type="InterPro" id="IPR036291">
    <property type="entry name" value="NAD(P)-bd_dom_sf"/>
</dbReference>
<dbReference type="EMBL" id="LWGZ01000297">
    <property type="protein sequence ID" value="OAX64405.1"/>
    <property type="molecule type" value="Genomic_DNA"/>
</dbReference>
<dbReference type="PANTHER" id="PTHR42795">
    <property type="entry name" value="ALANINE DEHYDROGENASE"/>
    <property type="match status" value="1"/>
</dbReference>
<dbReference type="SUPFAM" id="SSF51735">
    <property type="entry name" value="NAD(P)-binding Rossmann-fold domains"/>
    <property type="match status" value="1"/>
</dbReference>
<organism evidence="3 4">
    <name type="scientific">Rothia kristinae</name>
    <dbReference type="NCBI Taxonomy" id="37923"/>
    <lineage>
        <taxon>Bacteria</taxon>
        <taxon>Bacillati</taxon>
        <taxon>Actinomycetota</taxon>
        <taxon>Actinomycetes</taxon>
        <taxon>Micrococcales</taxon>
        <taxon>Micrococcaceae</taxon>
        <taxon>Rothia</taxon>
    </lineage>
</organism>
<dbReference type="GO" id="GO:0000286">
    <property type="term" value="F:alanine dehydrogenase activity"/>
    <property type="evidence" value="ECO:0007669"/>
    <property type="project" value="TreeGrafter"/>
</dbReference>
<dbReference type="SUPFAM" id="SSF52283">
    <property type="entry name" value="Formate/glycerate dehydrogenase catalytic domain-like"/>
    <property type="match status" value="1"/>
</dbReference>
<evidence type="ECO:0000313" key="4">
    <source>
        <dbReference type="Proteomes" id="UP000092021"/>
    </source>
</evidence>
<feature type="domain" description="Alanine dehydrogenase/pyridine nucleotide transhydrogenase NAD(H)-binding" evidence="2">
    <location>
        <begin position="1"/>
        <end position="103"/>
    </location>
</feature>
<sequence>MTILDAYLPRVRQLTELFGATARVLASNPATSSGSCASRRRHRLRAGAGRGRPKLVRREHLGIMKPGTLLIDVAIDQGGCFETSHPTTYQDPIFEVEGIRHYCVANMPGAVPRTATASLNNASLPYALRLAEGVEEALVQDAGLAAGLNARDGRITCAGVAEAYPDLAAAD</sequence>
<evidence type="ECO:0000256" key="1">
    <source>
        <dbReference type="SAM" id="MobiDB-lite"/>
    </source>
</evidence>
<gene>
    <name evidence="3" type="ORF">A5N15_03295</name>
</gene>
<feature type="region of interest" description="Disordered" evidence="1">
    <location>
        <begin position="28"/>
        <end position="50"/>
    </location>
</feature>
<dbReference type="GO" id="GO:0005886">
    <property type="term" value="C:plasma membrane"/>
    <property type="evidence" value="ECO:0007669"/>
    <property type="project" value="TreeGrafter"/>
</dbReference>
<accession>A0A657IX77</accession>
<evidence type="ECO:0000313" key="3">
    <source>
        <dbReference type="EMBL" id="OAX64405.1"/>
    </source>
</evidence>